<evidence type="ECO:0000313" key="3">
    <source>
        <dbReference type="Proteomes" id="UP000440513"/>
    </source>
</evidence>
<evidence type="ECO:0000313" key="2">
    <source>
        <dbReference type="EMBL" id="MST67553.1"/>
    </source>
</evidence>
<dbReference type="EMBL" id="VUMS01000030">
    <property type="protein sequence ID" value="MST67553.1"/>
    <property type="molecule type" value="Genomic_DNA"/>
</dbReference>
<keyword evidence="3" id="KW-1185">Reference proteome</keyword>
<organism evidence="2 3">
    <name type="scientific">Oliverpabstia intestinalis</name>
    <dbReference type="NCBI Taxonomy" id="2606633"/>
    <lineage>
        <taxon>Bacteria</taxon>
        <taxon>Bacillati</taxon>
        <taxon>Bacillota</taxon>
        <taxon>Clostridia</taxon>
        <taxon>Lachnospirales</taxon>
        <taxon>Lachnospiraceae</taxon>
        <taxon>Oliverpabstia</taxon>
    </lineage>
</organism>
<dbReference type="AlphaFoldDB" id="A0A7X2TLL3"/>
<name>A0A7X2TLL3_9FIRM</name>
<dbReference type="Proteomes" id="UP000440513">
    <property type="component" value="Unassembled WGS sequence"/>
</dbReference>
<feature type="region of interest" description="Disordered" evidence="1">
    <location>
        <begin position="223"/>
        <end position="258"/>
    </location>
</feature>
<evidence type="ECO:0000256" key="1">
    <source>
        <dbReference type="SAM" id="MobiDB-lite"/>
    </source>
</evidence>
<comment type="caution">
    <text evidence="2">The sequence shown here is derived from an EMBL/GenBank/DDBJ whole genome shotgun (WGS) entry which is preliminary data.</text>
</comment>
<proteinExistence type="predicted"/>
<reference evidence="2 3" key="1">
    <citation type="submission" date="2019-08" db="EMBL/GenBank/DDBJ databases">
        <title>In-depth cultivation of the pig gut microbiome towards novel bacterial diversity and tailored functional studies.</title>
        <authorList>
            <person name="Wylensek D."/>
            <person name="Hitch T.C.A."/>
            <person name="Clavel T."/>
        </authorList>
    </citation>
    <scope>NUCLEOTIDE SEQUENCE [LARGE SCALE GENOMIC DNA]</scope>
    <source>
        <strain evidence="2 3">BSM-380-WT-5A</strain>
    </source>
</reference>
<dbReference type="RefSeq" id="WP_154432923.1">
    <property type="nucleotide sequence ID" value="NZ_VUMS01000030.1"/>
</dbReference>
<gene>
    <name evidence="2" type="ORF">FYJ57_12705</name>
</gene>
<accession>A0A7X2TLL3</accession>
<feature type="compositionally biased region" description="Polar residues" evidence="1">
    <location>
        <begin position="223"/>
        <end position="234"/>
    </location>
</feature>
<feature type="compositionally biased region" description="Basic and acidic residues" evidence="1">
    <location>
        <begin position="249"/>
        <end position="258"/>
    </location>
</feature>
<protein>
    <submittedName>
        <fullName evidence="2">Uncharacterized protein</fullName>
    </submittedName>
</protein>
<sequence length="258" mass="29775">MNDKPNLKSQEKALKLNLEDFLILSNGTDKEGDPLSAGSIHIWKQSEGQNEAIRNYELPGAIYEILIRDRFLQVNMDFQQKSRHGLALAKIAMKKYDKLTNTQEDFKSAVYSFSMVLFPLEVYGRLSLVMVNPVLWVGGENPEDKSVQRLSLLFEKENCQFVTNESIDVSNVRAGIEREMKQQYEQEQELAWRQQEQQKEVHVEAERAAANAMILDLTGLEQTNDHVTQQQDSLSRLRFSEDDNTVEPESNREDVYEE</sequence>